<keyword evidence="3" id="KW-1185">Reference proteome</keyword>
<dbReference type="Proteomes" id="UP000247498">
    <property type="component" value="Unassembled WGS sequence"/>
</dbReference>
<keyword evidence="1" id="KW-1133">Transmembrane helix</keyword>
<name>A0A2V0P3L4_9CHLO</name>
<protein>
    <submittedName>
        <fullName evidence="2">Uncharacterized protein</fullName>
    </submittedName>
</protein>
<reference evidence="2 3" key="1">
    <citation type="journal article" date="2018" name="Sci. Rep.">
        <title>Raphidocelis subcapitata (=Pseudokirchneriella subcapitata) provides an insight into genome evolution and environmental adaptations in the Sphaeropleales.</title>
        <authorList>
            <person name="Suzuki S."/>
            <person name="Yamaguchi H."/>
            <person name="Nakajima N."/>
            <person name="Kawachi M."/>
        </authorList>
    </citation>
    <scope>NUCLEOTIDE SEQUENCE [LARGE SCALE GENOMIC DNA]</scope>
    <source>
        <strain evidence="2 3">NIES-35</strain>
    </source>
</reference>
<gene>
    <name evidence="2" type="ORF">Rsub_06988</name>
</gene>
<organism evidence="2 3">
    <name type="scientific">Raphidocelis subcapitata</name>
    <dbReference type="NCBI Taxonomy" id="307507"/>
    <lineage>
        <taxon>Eukaryota</taxon>
        <taxon>Viridiplantae</taxon>
        <taxon>Chlorophyta</taxon>
        <taxon>core chlorophytes</taxon>
        <taxon>Chlorophyceae</taxon>
        <taxon>CS clade</taxon>
        <taxon>Sphaeropleales</taxon>
        <taxon>Selenastraceae</taxon>
        <taxon>Raphidocelis</taxon>
    </lineage>
</organism>
<feature type="transmembrane region" description="Helical" evidence="1">
    <location>
        <begin position="112"/>
        <end position="132"/>
    </location>
</feature>
<sequence>MQPFRVPAAATARGPHLRRAPVDVHCHMGPINMRPAVRPLTRPSCAAGAAKALPAQALVAAPAAPGAAARAVRSQQRPRGSTACAALPEAIGAAAGKIGAALSGAAAAAASWPWWALLGAAFFGVFCGLAVAKAAGNLMREEVDPRRATMENAELREKVEELQQLIVKLEPLAYKGMRLRFTKGINKAVILGMVDQMLANKEVNVWWLPDEVERLIYFNIMTLMLSVLDEVVDGMSINFAGHNVKLTLTYLDLEHGEEAASANAKTEALFRKALQPVKPYGAAAAA</sequence>
<evidence type="ECO:0000313" key="2">
    <source>
        <dbReference type="EMBL" id="GBF94454.1"/>
    </source>
</evidence>
<dbReference type="EMBL" id="BDRX01000052">
    <property type="protein sequence ID" value="GBF94454.1"/>
    <property type="molecule type" value="Genomic_DNA"/>
</dbReference>
<evidence type="ECO:0000313" key="3">
    <source>
        <dbReference type="Proteomes" id="UP000247498"/>
    </source>
</evidence>
<proteinExistence type="predicted"/>
<evidence type="ECO:0000256" key="1">
    <source>
        <dbReference type="SAM" id="Phobius"/>
    </source>
</evidence>
<keyword evidence="1" id="KW-0472">Membrane</keyword>
<keyword evidence="1" id="KW-0812">Transmembrane</keyword>
<accession>A0A2V0P3L4</accession>
<dbReference type="OrthoDB" id="566473at2759"/>
<comment type="caution">
    <text evidence="2">The sequence shown here is derived from an EMBL/GenBank/DDBJ whole genome shotgun (WGS) entry which is preliminary data.</text>
</comment>
<dbReference type="InParanoid" id="A0A2V0P3L4"/>
<dbReference type="AlphaFoldDB" id="A0A2V0P3L4"/>